<comment type="caution">
    <text evidence="1">The sequence shown here is derived from an EMBL/GenBank/DDBJ whole genome shotgun (WGS) entry which is preliminary data.</text>
</comment>
<gene>
    <name evidence="1" type="ORF">L1987_37931</name>
</gene>
<accession>A0ACB9HJ53</accession>
<keyword evidence="2" id="KW-1185">Reference proteome</keyword>
<evidence type="ECO:0000313" key="1">
    <source>
        <dbReference type="EMBL" id="KAI3795280.1"/>
    </source>
</evidence>
<dbReference type="EMBL" id="CM042029">
    <property type="protein sequence ID" value="KAI3795280.1"/>
    <property type="molecule type" value="Genomic_DNA"/>
</dbReference>
<evidence type="ECO:0000313" key="2">
    <source>
        <dbReference type="Proteomes" id="UP001056120"/>
    </source>
</evidence>
<name>A0ACB9HJ53_9ASTR</name>
<protein>
    <submittedName>
        <fullName evidence="1">Uncharacterized protein</fullName>
    </submittedName>
</protein>
<proteinExistence type="predicted"/>
<reference evidence="1 2" key="2">
    <citation type="journal article" date="2022" name="Mol. Ecol. Resour.">
        <title>The genomes of chicory, endive, great burdock and yacon provide insights into Asteraceae paleo-polyploidization history and plant inulin production.</title>
        <authorList>
            <person name="Fan W."/>
            <person name="Wang S."/>
            <person name="Wang H."/>
            <person name="Wang A."/>
            <person name="Jiang F."/>
            <person name="Liu H."/>
            <person name="Zhao H."/>
            <person name="Xu D."/>
            <person name="Zhang Y."/>
        </authorList>
    </citation>
    <scope>NUCLEOTIDE SEQUENCE [LARGE SCALE GENOMIC DNA]</scope>
    <source>
        <strain evidence="2">cv. Yunnan</strain>
        <tissue evidence="1">Leaves</tissue>
    </source>
</reference>
<sequence>MERDIQIRPARSGLLAPAVWRSNTPWIRVIPLGFFLLNMELHSRRKMDRFGQVTKEIWSSEMRREQEKEQGKVLALFPFIPLYTRLRWKLNKSSSLRLDVGVEYKQRYNDGDVIFEFACTLGHNHDDYDA</sequence>
<dbReference type="Proteomes" id="UP001056120">
    <property type="component" value="Linkage Group LG12"/>
</dbReference>
<reference evidence="2" key="1">
    <citation type="journal article" date="2022" name="Mol. Ecol. Resour.">
        <title>The genomes of chicory, endive, great burdock and yacon provide insights into Asteraceae palaeo-polyploidization history and plant inulin production.</title>
        <authorList>
            <person name="Fan W."/>
            <person name="Wang S."/>
            <person name="Wang H."/>
            <person name="Wang A."/>
            <person name="Jiang F."/>
            <person name="Liu H."/>
            <person name="Zhao H."/>
            <person name="Xu D."/>
            <person name="Zhang Y."/>
        </authorList>
    </citation>
    <scope>NUCLEOTIDE SEQUENCE [LARGE SCALE GENOMIC DNA]</scope>
    <source>
        <strain evidence="2">cv. Yunnan</strain>
    </source>
</reference>
<organism evidence="1 2">
    <name type="scientific">Smallanthus sonchifolius</name>
    <dbReference type="NCBI Taxonomy" id="185202"/>
    <lineage>
        <taxon>Eukaryota</taxon>
        <taxon>Viridiplantae</taxon>
        <taxon>Streptophyta</taxon>
        <taxon>Embryophyta</taxon>
        <taxon>Tracheophyta</taxon>
        <taxon>Spermatophyta</taxon>
        <taxon>Magnoliopsida</taxon>
        <taxon>eudicotyledons</taxon>
        <taxon>Gunneridae</taxon>
        <taxon>Pentapetalae</taxon>
        <taxon>asterids</taxon>
        <taxon>campanulids</taxon>
        <taxon>Asterales</taxon>
        <taxon>Asteraceae</taxon>
        <taxon>Asteroideae</taxon>
        <taxon>Heliantheae alliance</taxon>
        <taxon>Millerieae</taxon>
        <taxon>Smallanthus</taxon>
    </lineage>
</organism>